<keyword evidence="2" id="KW-1185">Reference proteome</keyword>
<sequence>MPAHECLVTLSVWHGTLGRSSGHNNREATLTGSHGWKKRGNIELLSRPSNLRDFMFQAAVLFEELAVKSKRIQ</sequence>
<accession>A0A1Y2BUW2</accession>
<evidence type="ECO:0000313" key="2">
    <source>
        <dbReference type="Proteomes" id="UP000193642"/>
    </source>
</evidence>
<dbReference type="EMBL" id="MCGO01000043">
    <property type="protein sequence ID" value="ORY38550.1"/>
    <property type="molecule type" value="Genomic_DNA"/>
</dbReference>
<evidence type="ECO:0000313" key="1">
    <source>
        <dbReference type="EMBL" id="ORY38550.1"/>
    </source>
</evidence>
<name>A0A1Y2BUW2_9FUNG</name>
<organism evidence="1 2">
    <name type="scientific">Rhizoclosmatium globosum</name>
    <dbReference type="NCBI Taxonomy" id="329046"/>
    <lineage>
        <taxon>Eukaryota</taxon>
        <taxon>Fungi</taxon>
        <taxon>Fungi incertae sedis</taxon>
        <taxon>Chytridiomycota</taxon>
        <taxon>Chytridiomycota incertae sedis</taxon>
        <taxon>Chytridiomycetes</taxon>
        <taxon>Chytridiales</taxon>
        <taxon>Chytriomycetaceae</taxon>
        <taxon>Rhizoclosmatium</taxon>
    </lineage>
</organism>
<reference evidence="1 2" key="1">
    <citation type="submission" date="2016-07" db="EMBL/GenBank/DDBJ databases">
        <title>Pervasive Adenine N6-methylation of Active Genes in Fungi.</title>
        <authorList>
            <consortium name="DOE Joint Genome Institute"/>
            <person name="Mondo S.J."/>
            <person name="Dannebaum R.O."/>
            <person name="Kuo R.C."/>
            <person name="Labutti K."/>
            <person name="Haridas S."/>
            <person name="Kuo A."/>
            <person name="Salamov A."/>
            <person name="Ahrendt S.R."/>
            <person name="Lipzen A."/>
            <person name="Sullivan W."/>
            <person name="Andreopoulos W.B."/>
            <person name="Clum A."/>
            <person name="Lindquist E."/>
            <person name="Daum C."/>
            <person name="Ramamoorthy G.K."/>
            <person name="Gryganskyi A."/>
            <person name="Culley D."/>
            <person name="Magnuson J.K."/>
            <person name="James T.Y."/>
            <person name="O'Malley M.A."/>
            <person name="Stajich J.E."/>
            <person name="Spatafora J.W."/>
            <person name="Visel A."/>
            <person name="Grigoriev I.V."/>
        </authorList>
    </citation>
    <scope>NUCLEOTIDE SEQUENCE [LARGE SCALE GENOMIC DNA]</scope>
    <source>
        <strain evidence="1 2">JEL800</strain>
    </source>
</reference>
<protein>
    <submittedName>
        <fullName evidence="1">Uncharacterized protein</fullName>
    </submittedName>
</protein>
<dbReference type="AlphaFoldDB" id="A0A1Y2BUW2"/>
<dbReference type="Proteomes" id="UP000193642">
    <property type="component" value="Unassembled WGS sequence"/>
</dbReference>
<proteinExistence type="predicted"/>
<comment type="caution">
    <text evidence="1">The sequence shown here is derived from an EMBL/GenBank/DDBJ whole genome shotgun (WGS) entry which is preliminary data.</text>
</comment>
<gene>
    <name evidence="1" type="ORF">BCR33DRAFT_425222</name>
</gene>